<protein>
    <submittedName>
        <fullName evidence="3">NADP-dependent oxidoreductase domain-containing protein</fullName>
    </submittedName>
</protein>
<dbReference type="PANTHER" id="PTHR43625:SF40">
    <property type="entry name" value="ALDO-KETO REDUCTASE YAKC [NADP(+)]"/>
    <property type="match status" value="1"/>
</dbReference>
<proteinExistence type="predicted"/>
<comment type="caution">
    <text evidence="3">The sequence shown here is derived from an EMBL/GenBank/DDBJ whole genome shotgun (WGS) entry which is preliminary data.</text>
</comment>
<reference evidence="3" key="1">
    <citation type="submission" date="2023-06" db="EMBL/GenBank/DDBJ databases">
        <title>Genome-scale phylogeny and comparative genomics of the fungal order Sordariales.</title>
        <authorList>
            <consortium name="Lawrence Berkeley National Laboratory"/>
            <person name="Hensen N."/>
            <person name="Bonometti L."/>
            <person name="Westerberg I."/>
            <person name="Brannstrom I.O."/>
            <person name="Guillou S."/>
            <person name="Cros-Aarteil S."/>
            <person name="Calhoun S."/>
            <person name="Haridas S."/>
            <person name="Kuo A."/>
            <person name="Mondo S."/>
            <person name="Pangilinan J."/>
            <person name="Riley R."/>
            <person name="Labutti K."/>
            <person name="Andreopoulos B."/>
            <person name="Lipzen A."/>
            <person name="Chen C."/>
            <person name="Yanf M."/>
            <person name="Daum C."/>
            <person name="Ng V."/>
            <person name="Clum A."/>
            <person name="Steindorff A."/>
            <person name="Ohm R."/>
            <person name="Martin F."/>
            <person name="Silar P."/>
            <person name="Natvig D."/>
            <person name="Lalanne C."/>
            <person name="Gautier V."/>
            <person name="Ament-Velasquez S.L."/>
            <person name="Kruys A."/>
            <person name="Hutchinson M.I."/>
            <person name="Powell A.J."/>
            <person name="Barry K."/>
            <person name="Miller A.N."/>
            <person name="Grigoriev I.V."/>
            <person name="Debuchy R."/>
            <person name="Gladieux P."/>
            <person name="Thoren M.H."/>
            <person name="Johannesson H."/>
        </authorList>
    </citation>
    <scope>NUCLEOTIDE SEQUENCE</scope>
    <source>
        <strain evidence="3">CBS 606.72</strain>
    </source>
</reference>
<evidence type="ECO:0000256" key="1">
    <source>
        <dbReference type="ARBA" id="ARBA00023002"/>
    </source>
</evidence>
<evidence type="ECO:0000313" key="3">
    <source>
        <dbReference type="EMBL" id="KAK0620254.1"/>
    </source>
</evidence>
<dbReference type="AlphaFoldDB" id="A0AA40C0J8"/>
<dbReference type="SUPFAM" id="SSF51430">
    <property type="entry name" value="NAD(P)-linked oxidoreductase"/>
    <property type="match status" value="1"/>
</dbReference>
<evidence type="ECO:0000313" key="4">
    <source>
        <dbReference type="Proteomes" id="UP001175000"/>
    </source>
</evidence>
<name>A0AA40C0J8_9PEZI</name>
<dbReference type="InterPro" id="IPR050791">
    <property type="entry name" value="Aldo-Keto_reductase"/>
</dbReference>
<dbReference type="GO" id="GO:0016491">
    <property type="term" value="F:oxidoreductase activity"/>
    <property type="evidence" value="ECO:0007669"/>
    <property type="project" value="UniProtKB-KW"/>
</dbReference>
<dbReference type="PRINTS" id="PR00069">
    <property type="entry name" value="ALDKETRDTASE"/>
</dbReference>
<dbReference type="Gene3D" id="3.20.20.100">
    <property type="entry name" value="NADP-dependent oxidoreductase domain"/>
    <property type="match status" value="1"/>
</dbReference>
<dbReference type="GO" id="GO:0005737">
    <property type="term" value="C:cytoplasm"/>
    <property type="evidence" value="ECO:0007669"/>
    <property type="project" value="TreeGrafter"/>
</dbReference>
<gene>
    <name evidence="3" type="ORF">B0T14DRAFT_226505</name>
</gene>
<sequence length="344" mass="37971">MPSPSIPLRQLGRNGPMVPQLGFGTMGLTYDSYGSLPDDEERFAILDRAYEIGVRFWDTSDLYGDGEQLIGRWFKRTGKRNDIFLATKFGYVKNSPRYQIDSTSAYCKTAFAESLHALGIDSIDLYYLHQADPNTPIEDTMRALAELQASGKIKHIGLSNVSSTTLLRASRIAHVAAVQVDYSPFVLDIETPLGTDILATARSLGTAIVAAVPLGRGLLTSTFASGAPVGDANDKRPLTMPRFQEANRAQNVKAVGQFKAFADRLGCTPTQLALAWLMKQGDDIFPIPGTKRMKYLEENCKVVEVRLSDENEAEIRKFLEGVEIAGDKVPEAFADWYFVTTKEE</sequence>
<keyword evidence="1" id="KW-0560">Oxidoreductase</keyword>
<accession>A0AA40C0J8</accession>
<evidence type="ECO:0000259" key="2">
    <source>
        <dbReference type="Pfam" id="PF00248"/>
    </source>
</evidence>
<dbReference type="EMBL" id="JAULSU010000004">
    <property type="protein sequence ID" value="KAK0620254.1"/>
    <property type="molecule type" value="Genomic_DNA"/>
</dbReference>
<feature type="domain" description="NADP-dependent oxidoreductase" evidence="2">
    <location>
        <begin position="21"/>
        <end position="319"/>
    </location>
</feature>
<organism evidence="3 4">
    <name type="scientific">Immersiella caudata</name>
    <dbReference type="NCBI Taxonomy" id="314043"/>
    <lineage>
        <taxon>Eukaryota</taxon>
        <taxon>Fungi</taxon>
        <taxon>Dikarya</taxon>
        <taxon>Ascomycota</taxon>
        <taxon>Pezizomycotina</taxon>
        <taxon>Sordariomycetes</taxon>
        <taxon>Sordariomycetidae</taxon>
        <taxon>Sordariales</taxon>
        <taxon>Lasiosphaeriaceae</taxon>
        <taxon>Immersiella</taxon>
    </lineage>
</organism>
<dbReference type="Proteomes" id="UP001175000">
    <property type="component" value="Unassembled WGS sequence"/>
</dbReference>
<keyword evidence="4" id="KW-1185">Reference proteome</keyword>
<dbReference type="PANTHER" id="PTHR43625">
    <property type="entry name" value="AFLATOXIN B1 ALDEHYDE REDUCTASE"/>
    <property type="match status" value="1"/>
</dbReference>
<dbReference type="InterPro" id="IPR023210">
    <property type="entry name" value="NADP_OxRdtase_dom"/>
</dbReference>
<dbReference type="InterPro" id="IPR036812">
    <property type="entry name" value="NAD(P)_OxRdtase_dom_sf"/>
</dbReference>
<dbReference type="InterPro" id="IPR020471">
    <property type="entry name" value="AKR"/>
</dbReference>
<dbReference type="Pfam" id="PF00248">
    <property type="entry name" value="Aldo_ket_red"/>
    <property type="match status" value="1"/>
</dbReference>